<dbReference type="PANTHER" id="PTHR43441">
    <property type="entry name" value="RIBOSOMAL-PROTEIN-SERINE ACETYLTRANSFERASE"/>
    <property type="match status" value="1"/>
</dbReference>
<evidence type="ECO:0000313" key="3">
    <source>
        <dbReference type="EMBL" id="EXJ96210.1"/>
    </source>
</evidence>
<dbReference type="GO" id="GO:1990189">
    <property type="term" value="F:protein N-terminal-serine acetyltransferase activity"/>
    <property type="evidence" value="ECO:0007669"/>
    <property type="project" value="TreeGrafter"/>
</dbReference>
<dbReference type="GO" id="GO:0008999">
    <property type="term" value="F:protein-N-terminal-alanine acetyltransferase activity"/>
    <property type="evidence" value="ECO:0007669"/>
    <property type="project" value="TreeGrafter"/>
</dbReference>
<dbReference type="FunFam" id="3.40.630.30:FF:000047">
    <property type="entry name" value="Acetyltransferase, GNAT family"/>
    <property type="match status" value="1"/>
</dbReference>
<dbReference type="EMBL" id="AMWN01000001">
    <property type="protein sequence ID" value="EXJ96210.1"/>
    <property type="molecule type" value="Genomic_DNA"/>
</dbReference>
<feature type="domain" description="N-acetyltransferase" evidence="2">
    <location>
        <begin position="46"/>
        <end position="210"/>
    </location>
</feature>
<dbReference type="RefSeq" id="XP_007720439.1">
    <property type="nucleotide sequence ID" value="XM_007722249.1"/>
</dbReference>
<dbReference type="InterPro" id="IPR051908">
    <property type="entry name" value="Ribosomal_N-acetyltransferase"/>
</dbReference>
<protein>
    <recommendedName>
        <fullName evidence="2">N-acetyltransferase domain-containing protein</fullName>
    </recommendedName>
</protein>
<dbReference type="AlphaFoldDB" id="W9Z2L6"/>
<dbReference type="PANTHER" id="PTHR43441:SF2">
    <property type="entry name" value="FAMILY ACETYLTRANSFERASE, PUTATIVE (AFU_ORTHOLOGUE AFUA_7G00850)-RELATED"/>
    <property type="match status" value="1"/>
</dbReference>
<evidence type="ECO:0000313" key="4">
    <source>
        <dbReference type="Proteomes" id="UP000019484"/>
    </source>
</evidence>
<name>W9Z2L6_9EURO</name>
<comment type="caution">
    <text evidence="3">The sequence shown here is derived from an EMBL/GenBank/DDBJ whole genome shotgun (WGS) entry which is preliminary data.</text>
</comment>
<feature type="region of interest" description="Disordered" evidence="1">
    <location>
        <begin position="1"/>
        <end position="40"/>
    </location>
</feature>
<evidence type="ECO:0000256" key="1">
    <source>
        <dbReference type="SAM" id="MobiDB-lite"/>
    </source>
</evidence>
<reference evidence="3 4" key="1">
    <citation type="submission" date="2013-03" db="EMBL/GenBank/DDBJ databases">
        <title>The Genome Sequence of Capronia coronata CBS 617.96.</title>
        <authorList>
            <consortium name="The Broad Institute Genomics Platform"/>
            <person name="Cuomo C."/>
            <person name="de Hoog S."/>
            <person name="Gorbushina A."/>
            <person name="Walker B."/>
            <person name="Young S.K."/>
            <person name="Zeng Q."/>
            <person name="Gargeya S."/>
            <person name="Fitzgerald M."/>
            <person name="Haas B."/>
            <person name="Abouelleil A."/>
            <person name="Allen A.W."/>
            <person name="Alvarado L."/>
            <person name="Arachchi H.M."/>
            <person name="Berlin A.M."/>
            <person name="Chapman S.B."/>
            <person name="Gainer-Dewar J."/>
            <person name="Goldberg J."/>
            <person name="Griggs A."/>
            <person name="Gujja S."/>
            <person name="Hansen M."/>
            <person name="Howarth C."/>
            <person name="Imamovic A."/>
            <person name="Ireland A."/>
            <person name="Larimer J."/>
            <person name="McCowan C."/>
            <person name="Murphy C."/>
            <person name="Pearson M."/>
            <person name="Poon T.W."/>
            <person name="Priest M."/>
            <person name="Roberts A."/>
            <person name="Saif S."/>
            <person name="Shea T."/>
            <person name="Sisk P."/>
            <person name="Sykes S."/>
            <person name="Wortman J."/>
            <person name="Nusbaum C."/>
            <person name="Birren B."/>
        </authorList>
    </citation>
    <scope>NUCLEOTIDE SEQUENCE [LARGE SCALE GENOMIC DNA]</scope>
    <source>
        <strain evidence="3 4">CBS 617.96</strain>
    </source>
</reference>
<keyword evidence="4" id="KW-1185">Reference proteome</keyword>
<dbReference type="InterPro" id="IPR000182">
    <property type="entry name" value="GNAT_dom"/>
</dbReference>
<dbReference type="Pfam" id="PF13302">
    <property type="entry name" value="Acetyltransf_3"/>
    <property type="match status" value="1"/>
</dbReference>
<dbReference type="SUPFAM" id="SSF55729">
    <property type="entry name" value="Acyl-CoA N-acyltransferases (Nat)"/>
    <property type="match status" value="1"/>
</dbReference>
<gene>
    <name evidence="3" type="ORF">A1O1_01336</name>
</gene>
<dbReference type="Proteomes" id="UP000019484">
    <property type="component" value="Unassembled WGS sequence"/>
</dbReference>
<dbReference type="eggNOG" id="ENOG502RYBC">
    <property type="taxonomic scope" value="Eukaryota"/>
</dbReference>
<dbReference type="GeneID" id="19156238"/>
<sequence length="282" mass="31799">MTAAMQTSSKTVGSQKTKWNQPVGHAVSFTTPPPRPSRVTLQGPSVTIKPLHPDHANDLYTIIEGEDKAHLFTYLFDEPYTSAESFQAAVTVKSQSEDPLFFAISIPNNSNSNSNSNSTTSTNIQTANNQPSDLLVVGWLSLMRISPAHRVVEIGNILFSPLLQRTKAATEAMYLMAKYVFETLGYRRYEWKCDNMNAPSKRAALRFGFTFEGVFRQHMIYKGRSRDTAWFSIVDTDWPVVKRGFEAWLDDANFGADGLQKQRLEVIREQLDNQRSPIILEV</sequence>
<accession>W9Z2L6</accession>
<feature type="compositionally biased region" description="Polar residues" evidence="1">
    <location>
        <begin position="1"/>
        <end position="20"/>
    </location>
</feature>
<proteinExistence type="predicted"/>
<dbReference type="Gene3D" id="3.40.630.30">
    <property type="match status" value="1"/>
</dbReference>
<organism evidence="3 4">
    <name type="scientific">Capronia coronata CBS 617.96</name>
    <dbReference type="NCBI Taxonomy" id="1182541"/>
    <lineage>
        <taxon>Eukaryota</taxon>
        <taxon>Fungi</taxon>
        <taxon>Dikarya</taxon>
        <taxon>Ascomycota</taxon>
        <taxon>Pezizomycotina</taxon>
        <taxon>Eurotiomycetes</taxon>
        <taxon>Chaetothyriomycetidae</taxon>
        <taxon>Chaetothyriales</taxon>
        <taxon>Herpotrichiellaceae</taxon>
        <taxon>Capronia</taxon>
    </lineage>
</organism>
<evidence type="ECO:0000259" key="2">
    <source>
        <dbReference type="Pfam" id="PF13302"/>
    </source>
</evidence>
<dbReference type="OrthoDB" id="41238at2759"/>
<dbReference type="InterPro" id="IPR016181">
    <property type="entry name" value="Acyl_CoA_acyltransferase"/>
</dbReference>
<dbReference type="HOGENOM" id="CLU_013985_1_2_1"/>